<dbReference type="EMBL" id="VBAP01000061">
    <property type="protein sequence ID" value="TMI73902.1"/>
    <property type="molecule type" value="Genomic_DNA"/>
</dbReference>
<dbReference type="PROSITE" id="PS51257">
    <property type="entry name" value="PROKAR_LIPOPROTEIN"/>
    <property type="match status" value="1"/>
</dbReference>
<name>A0A537IS80_9BACT</name>
<comment type="similarity">
    <text evidence="1">Belongs to the TolB family.</text>
</comment>
<organism evidence="2 3">
    <name type="scientific">Candidatus Segetimicrobium genomatis</name>
    <dbReference type="NCBI Taxonomy" id="2569760"/>
    <lineage>
        <taxon>Bacteria</taxon>
        <taxon>Bacillati</taxon>
        <taxon>Candidatus Sysuimicrobiota</taxon>
        <taxon>Candidatus Sysuimicrobiia</taxon>
        <taxon>Candidatus Sysuimicrobiales</taxon>
        <taxon>Candidatus Segetimicrobiaceae</taxon>
        <taxon>Candidatus Segetimicrobium</taxon>
    </lineage>
</organism>
<dbReference type="InterPro" id="IPR011659">
    <property type="entry name" value="WD40"/>
</dbReference>
<gene>
    <name evidence="2" type="ORF">E6H05_08580</name>
</gene>
<comment type="caution">
    <text evidence="2">The sequence shown here is derived from an EMBL/GenBank/DDBJ whole genome shotgun (WGS) entry which is preliminary data.</text>
</comment>
<sequence>MYHIRLALAVRPGNALKQGLVVTVGALLFAACGKDATAPVAVSGPELAFLSLRTGDLSLWVANGDGSSATRVADVRSADLSFSWSPDGQNIAFEGGSDATSYGIYVVNVDGTHLRLLTASSNLTWGLAWSPDGAKIAFAKWYEGLFVMNADGTGQVNLASDFYNTSPGESPAWSPDGRRIAFTGMDGGWPDIYVVNANGSGRTRVTYGQHGCPVPEENSVPAWSPDGTTIAYEHRTCQATYEIHGINVDGTREVNLTSNQPSGLYPTWSPDGAQIAFWSFHDGGPYEIYVMNADGSSPVPITIGADYDACRHMSWSPDGTQLAYCVTPTDQGSSNVEVYAVGVHGTGTGDLSNHPAVDLSPVWRPKK</sequence>
<protein>
    <recommendedName>
        <fullName evidence="4">DUF5050 domain-containing protein</fullName>
    </recommendedName>
</protein>
<dbReference type="PANTHER" id="PTHR36842">
    <property type="entry name" value="PROTEIN TOLB HOMOLOG"/>
    <property type="match status" value="1"/>
</dbReference>
<evidence type="ECO:0000256" key="1">
    <source>
        <dbReference type="ARBA" id="ARBA00009820"/>
    </source>
</evidence>
<evidence type="ECO:0008006" key="4">
    <source>
        <dbReference type="Google" id="ProtNLM"/>
    </source>
</evidence>
<proteinExistence type="inferred from homology"/>
<dbReference type="SUPFAM" id="SSF82171">
    <property type="entry name" value="DPP6 N-terminal domain-like"/>
    <property type="match status" value="1"/>
</dbReference>
<evidence type="ECO:0000313" key="2">
    <source>
        <dbReference type="EMBL" id="TMI73902.1"/>
    </source>
</evidence>
<dbReference type="InterPro" id="IPR011042">
    <property type="entry name" value="6-blade_b-propeller_TolB-like"/>
</dbReference>
<accession>A0A537IS80</accession>
<dbReference type="Pfam" id="PF07676">
    <property type="entry name" value="PD40"/>
    <property type="match status" value="5"/>
</dbReference>
<dbReference type="Gene3D" id="2.120.10.30">
    <property type="entry name" value="TolB, C-terminal domain"/>
    <property type="match status" value="4"/>
</dbReference>
<reference evidence="2 3" key="1">
    <citation type="journal article" date="2019" name="Nat. Microbiol.">
        <title>Mediterranean grassland soil C-N compound turnover is dependent on rainfall and depth, and is mediated by genomically divergent microorganisms.</title>
        <authorList>
            <person name="Diamond S."/>
            <person name="Andeer P.F."/>
            <person name="Li Z."/>
            <person name="Crits-Christoph A."/>
            <person name="Burstein D."/>
            <person name="Anantharaman K."/>
            <person name="Lane K.R."/>
            <person name="Thomas B.C."/>
            <person name="Pan C."/>
            <person name="Northen T.R."/>
            <person name="Banfield J.F."/>
        </authorList>
    </citation>
    <scope>NUCLEOTIDE SEQUENCE [LARGE SCALE GENOMIC DNA]</scope>
    <source>
        <strain evidence="2">NP_8</strain>
    </source>
</reference>
<evidence type="ECO:0000313" key="3">
    <source>
        <dbReference type="Proteomes" id="UP000318834"/>
    </source>
</evidence>
<dbReference type="Proteomes" id="UP000318834">
    <property type="component" value="Unassembled WGS sequence"/>
</dbReference>
<dbReference type="AlphaFoldDB" id="A0A537IS80"/>
<dbReference type="PANTHER" id="PTHR36842:SF1">
    <property type="entry name" value="PROTEIN TOLB"/>
    <property type="match status" value="1"/>
</dbReference>